<organism evidence="5 6">
    <name type="scientific">Nannochloropsis salina CCMP1776</name>
    <dbReference type="NCBI Taxonomy" id="1027361"/>
    <lineage>
        <taxon>Eukaryota</taxon>
        <taxon>Sar</taxon>
        <taxon>Stramenopiles</taxon>
        <taxon>Ochrophyta</taxon>
        <taxon>Eustigmatophyceae</taxon>
        <taxon>Eustigmatales</taxon>
        <taxon>Monodopsidaceae</taxon>
        <taxon>Microchloropsis</taxon>
        <taxon>Microchloropsis salina</taxon>
    </lineage>
</organism>
<evidence type="ECO:0000313" key="5">
    <source>
        <dbReference type="EMBL" id="TFJ87987.1"/>
    </source>
</evidence>
<dbReference type="InterPro" id="IPR029061">
    <property type="entry name" value="THDP-binding"/>
</dbReference>
<proteinExistence type="predicted"/>
<keyword evidence="3 4" id="KW-0786">Thiamine pyrophosphate</keyword>
<dbReference type="OrthoDB" id="10266385at2759"/>
<reference evidence="5 6" key="1">
    <citation type="submission" date="2019-01" db="EMBL/GenBank/DDBJ databases">
        <title>Nuclear Genome Assembly of the Microalgal Biofuel strain Nannochloropsis salina CCMP1776.</title>
        <authorList>
            <person name="Hovde B."/>
        </authorList>
    </citation>
    <scope>NUCLEOTIDE SEQUENCE [LARGE SCALE GENOMIC DNA]</scope>
    <source>
        <strain evidence="5 6">CCMP1776</strain>
    </source>
</reference>
<dbReference type="GO" id="GO:0004739">
    <property type="term" value="F:pyruvate dehydrogenase (acetyl-transferring) activity"/>
    <property type="evidence" value="ECO:0007669"/>
    <property type="project" value="UniProtKB-UniRule"/>
</dbReference>
<comment type="function">
    <text evidence="4">The pyruvate dehydrogenase complex catalyzes the overall conversion of pyruvate to acetyl-CoA and CO2.</text>
</comment>
<dbReference type="PANTHER" id="PTHR11624:SF96">
    <property type="entry name" value="PYRUVATE DEHYDROGENASE E1 COMPONENT SUBUNIT BETA, MITOCHONDRIAL"/>
    <property type="match status" value="1"/>
</dbReference>
<accession>A0A4D9DC55</accession>
<dbReference type="InterPro" id="IPR027110">
    <property type="entry name" value="PDHB_mito-type"/>
</dbReference>
<dbReference type="Proteomes" id="UP000355283">
    <property type="component" value="Unassembled WGS sequence"/>
</dbReference>
<dbReference type="EC" id="1.2.4.1" evidence="4"/>
<comment type="cofactor">
    <cofactor evidence="1 4">
        <name>thiamine diphosphate</name>
        <dbReference type="ChEBI" id="CHEBI:58937"/>
    </cofactor>
</comment>
<dbReference type="SUPFAM" id="SSF52518">
    <property type="entry name" value="Thiamin diphosphate-binding fold (THDP-binding)"/>
    <property type="match status" value="1"/>
</dbReference>
<protein>
    <recommendedName>
        <fullName evidence="4">Pyruvate dehydrogenase E1 component subunit beta</fullName>
        <ecNumber evidence="4">1.2.4.1</ecNumber>
    </recommendedName>
</protein>
<evidence type="ECO:0000256" key="1">
    <source>
        <dbReference type="ARBA" id="ARBA00001964"/>
    </source>
</evidence>
<keyword evidence="6" id="KW-1185">Reference proteome</keyword>
<comment type="catalytic activity">
    <reaction evidence="4">
        <text>N(6)-[(R)-lipoyl]-L-lysyl-[protein] + pyruvate + H(+) = N(6)-[(R)-S(8)-acetyldihydrolipoyl]-L-lysyl-[protein] + CO2</text>
        <dbReference type="Rhea" id="RHEA:19189"/>
        <dbReference type="Rhea" id="RHEA-COMP:10474"/>
        <dbReference type="Rhea" id="RHEA-COMP:10478"/>
        <dbReference type="ChEBI" id="CHEBI:15361"/>
        <dbReference type="ChEBI" id="CHEBI:15378"/>
        <dbReference type="ChEBI" id="CHEBI:16526"/>
        <dbReference type="ChEBI" id="CHEBI:83099"/>
        <dbReference type="ChEBI" id="CHEBI:83111"/>
        <dbReference type="EC" id="1.2.4.1"/>
    </reaction>
</comment>
<evidence type="ECO:0000256" key="4">
    <source>
        <dbReference type="RuleBase" id="RU364074"/>
    </source>
</evidence>
<evidence type="ECO:0000313" key="6">
    <source>
        <dbReference type="Proteomes" id="UP000355283"/>
    </source>
</evidence>
<gene>
    <name evidence="5" type="ORF">NSK_000341</name>
</gene>
<name>A0A4D9DC55_9STRA</name>
<keyword evidence="4" id="KW-0670">Pyruvate</keyword>
<evidence type="ECO:0000256" key="3">
    <source>
        <dbReference type="ARBA" id="ARBA00023052"/>
    </source>
</evidence>
<comment type="caution">
    <text evidence="5">The sequence shown here is derived from an EMBL/GenBank/DDBJ whole genome shotgun (WGS) entry which is preliminary data.</text>
</comment>
<dbReference type="AlphaFoldDB" id="A0A4D9DC55"/>
<evidence type="ECO:0000256" key="2">
    <source>
        <dbReference type="ARBA" id="ARBA00023002"/>
    </source>
</evidence>
<dbReference type="EMBL" id="SDOX01000002">
    <property type="protein sequence ID" value="TFJ87987.1"/>
    <property type="molecule type" value="Genomic_DNA"/>
</dbReference>
<dbReference type="GO" id="GO:0006086">
    <property type="term" value="P:pyruvate decarboxylation to acetyl-CoA"/>
    <property type="evidence" value="ECO:0007669"/>
    <property type="project" value="InterPro"/>
</dbReference>
<sequence>MAVMAGTGRRSMATIEVPVREAINQAIDEEMARDPNVFCLGEEVAQYQGAYKVREEKSMDRWERRGGGRE</sequence>
<dbReference type="Gene3D" id="3.40.50.970">
    <property type="match status" value="1"/>
</dbReference>
<keyword evidence="2 4" id="KW-0560">Oxidoreductase</keyword>
<dbReference type="PANTHER" id="PTHR11624">
    <property type="entry name" value="DEHYDROGENASE RELATED"/>
    <property type="match status" value="1"/>
</dbReference>